<name>A0A4R6UDQ0_9BACI</name>
<feature type="signal peptide" evidence="1">
    <location>
        <begin position="1"/>
        <end position="19"/>
    </location>
</feature>
<dbReference type="InterPro" id="IPR006059">
    <property type="entry name" value="SBP"/>
</dbReference>
<dbReference type="PANTHER" id="PTHR43649">
    <property type="entry name" value="ARABINOSE-BINDING PROTEIN-RELATED"/>
    <property type="match status" value="1"/>
</dbReference>
<dbReference type="AlphaFoldDB" id="A0A4R6UDQ0"/>
<dbReference type="EMBL" id="SNYJ01000004">
    <property type="protein sequence ID" value="TDQ41224.1"/>
    <property type="molecule type" value="Genomic_DNA"/>
</dbReference>
<dbReference type="SUPFAM" id="SSF53850">
    <property type="entry name" value="Periplasmic binding protein-like II"/>
    <property type="match status" value="1"/>
</dbReference>
<organism evidence="2 3">
    <name type="scientific">Aureibacillus halotolerans</name>
    <dbReference type="NCBI Taxonomy" id="1508390"/>
    <lineage>
        <taxon>Bacteria</taxon>
        <taxon>Bacillati</taxon>
        <taxon>Bacillota</taxon>
        <taxon>Bacilli</taxon>
        <taxon>Bacillales</taxon>
        <taxon>Bacillaceae</taxon>
        <taxon>Aureibacillus</taxon>
    </lineage>
</organism>
<keyword evidence="3" id="KW-1185">Reference proteome</keyword>
<proteinExistence type="predicted"/>
<dbReference type="RefSeq" id="WP_133579817.1">
    <property type="nucleotide sequence ID" value="NZ_SNYJ01000004.1"/>
</dbReference>
<evidence type="ECO:0000313" key="2">
    <source>
        <dbReference type="EMBL" id="TDQ41224.1"/>
    </source>
</evidence>
<protein>
    <submittedName>
        <fullName evidence="2">ABC-type glycerol-3-phosphate transport system substrate-binding protein</fullName>
    </submittedName>
</protein>
<dbReference type="PROSITE" id="PS51257">
    <property type="entry name" value="PROKAR_LIPOPROTEIN"/>
    <property type="match status" value="1"/>
</dbReference>
<evidence type="ECO:0000256" key="1">
    <source>
        <dbReference type="SAM" id="SignalP"/>
    </source>
</evidence>
<dbReference type="InterPro" id="IPR050490">
    <property type="entry name" value="Bact_solute-bd_prot1"/>
</dbReference>
<evidence type="ECO:0000313" key="3">
    <source>
        <dbReference type="Proteomes" id="UP000295632"/>
    </source>
</evidence>
<reference evidence="2 3" key="1">
    <citation type="submission" date="2019-03" db="EMBL/GenBank/DDBJ databases">
        <title>Genomic Encyclopedia of Type Strains, Phase IV (KMG-IV): sequencing the most valuable type-strain genomes for metagenomic binning, comparative biology and taxonomic classification.</title>
        <authorList>
            <person name="Goeker M."/>
        </authorList>
    </citation>
    <scope>NUCLEOTIDE SEQUENCE [LARGE SCALE GENOMIC DNA]</scope>
    <source>
        <strain evidence="2 3">DSM 28697</strain>
    </source>
</reference>
<feature type="chain" id="PRO_5039555414" evidence="1">
    <location>
        <begin position="20"/>
        <end position="473"/>
    </location>
</feature>
<gene>
    <name evidence="2" type="ORF">EV213_104222</name>
</gene>
<dbReference type="Proteomes" id="UP000295632">
    <property type="component" value="Unassembled WGS sequence"/>
</dbReference>
<comment type="caution">
    <text evidence="2">The sequence shown here is derived from an EMBL/GenBank/DDBJ whole genome shotgun (WGS) entry which is preliminary data.</text>
</comment>
<sequence length="473" mass="53195">MKRFWSFGLLLILSLGILAACSGGGEETGSSEDAVTLTLWNRYPELRDPFDKLISDFEKEHPNIKIEKQDLPLDSHYAQLQTALSEDQLPDIFTTALGLKDLVEADAVKNLNEVFTEDVKSQFVEGVWTENGTTLNDNVYVFPFLSPKSGAYIMYYNKSILEEFGYTESDIPRSWDEFVEFGKELRAASGDTIYPLSWTNEGWANEGLVNMMSTAITPEVPWNMNYKEGQPTFTQPGKIESIHYLKRLLDEGVMAPASIETNVSKAEANFTAGANAFWISGNWTGMQLTNSYGFTDWGVVPIPTKNGDPYYYPAGRQVDGFSVSQDTEHWEEVKIFLEYSIENLHQTLYVEPGIGIPAKKDVGGEAAYPQFADIRDLMNELAISVPNPVQNNLAIIEFQRDYTGKLDAQDSGALIGGYLAGAVPDVEAELKKQEEKHRAMFSETLEQHPDVSREDFIFENWTPFEPFTAEDYK</sequence>
<dbReference type="OrthoDB" id="9795467at2"/>
<dbReference type="Gene3D" id="3.40.190.10">
    <property type="entry name" value="Periplasmic binding protein-like II"/>
    <property type="match status" value="1"/>
</dbReference>
<dbReference type="Pfam" id="PF01547">
    <property type="entry name" value="SBP_bac_1"/>
    <property type="match status" value="1"/>
</dbReference>
<dbReference type="PANTHER" id="PTHR43649:SF12">
    <property type="entry name" value="DIACETYLCHITOBIOSE BINDING PROTEIN DASA"/>
    <property type="match status" value="1"/>
</dbReference>
<accession>A0A4R6UDQ0</accession>
<keyword evidence="1" id="KW-0732">Signal</keyword>